<proteinExistence type="predicted"/>
<keyword evidence="8" id="KW-1185">Reference proteome</keyword>
<reference evidence="7 8" key="1">
    <citation type="journal article" date="2018" name="New Phytol.">
        <title>Phylogenomics of Endogonaceae and evolution of mycorrhizas within Mucoromycota.</title>
        <authorList>
            <person name="Chang Y."/>
            <person name="Desiro A."/>
            <person name="Na H."/>
            <person name="Sandor L."/>
            <person name="Lipzen A."/>
            <person name="Clum A."/>
            <person name="Barry K."/>
            <person name="Grigoriev I.V."/>
            <person name="Martin F.M."/>
            <person name="Stajich J.E."/>
            <person name="Smith M.E."/>
            <person name="Bonito G."/>
            <person name="Spatafora J.W."/>
        </authorList>
    </citation>
    <scope>NUCLEOTIDE SEQUENCE [LARGE SCALE GENOMIC DNA]</scope>
    <source>
        <strain evidence="7 8">GMNB39</strain>
    </source>
</reference>
<evidence type="ECO:0000256" key="6">
    <source>
        <dbReference type="SAM" id="Phobius"/>
    </source>
</evidence>
<dbReference type="PANTHER" id="PTHR13396">
    <property type="entry name" value="NEDD4 FAMILY INTERACTING PROTEIN 1/2"/>
    <property type="match status" value="1"/>
</dbReference>
<evidence type="ECO:0000256" key="4">
    <source>
        <dbReference type="ARBA" id="ARBA00023136"/>
    </source>
</evidence>
<dbReference type="GO" id="GO:0048471">
    <property type="term" value="C:perinuclear region of cytoplasm"/>
    <property type="evidence" value="ECO:0007669"/>
    <property type="project" value="TreeGrafter"/>
</dbReference>
<dbReference type="GO" id="GO:0007034">
    <property type="term" value="P:vacuolar transport"/>
    <property type="evidence" value="ECO:0007669"/>
    <property type="project" value="InterPro"/>
</dbReference>
<sequence>MSRYQAVPRAEDPLDSDSIELRISTELHDPLRASSSSSSSHLLLPTPQPTVPSAQLEEITEDQAEAEVERVGLLGRALSAASGAAAAAARRAREALPATLPVTNDGVFANMSAKPQVDDPKDDETPPPYEIAAADTTPPYWQTTVIAPAGLGDMVLVEGMPVGNAFSFGWNMIGTSFSFYIVTRDVYCLCNVLFVAVYLWLIRFIFAPESFSFYELPVCRFSADIPIAHDARGEGMLNF</sequence>
<dbReference type="OrthoDB" id="10003116at2759"/>
<dbReference type="GO" id="GO:0031398">
    <property type="term" value="P:positive regulation of protein ubiquitination"/>
    <property type="evidence" value="ECO:0007669"/>
    <property type="project" value="TreeGrafter"/>
</dbReference>
<evidence type="ECO:0000256" key="3">
    <source>
        <dbReference type="ARBA" id="ARBA00022989"/>
    </source>
</evidence>
<evidence type="ECO:0000256" key="5">
    <source>
        <dbReference type="SAM" id="MobiDB-lite"/>
    </source>
</evidence>
<dbReference type="InterPro" id="IPR019325">
    <property type="entry name" value="NEDD4/Bsd2"/>
</dbReference>
<keyword evidence="4 6" id="KW-0472">Membrane</keyword>
<dbReference type="Proteomes" id="UP000268093">
    <property type="component" value="Unassembled WGS sequence"/>
</dbReference>
<dbReference type="PANTHER" id="PTHR13396:SF5">
    <property type="entry name" value="NEDD4 FAMILY INTERACTING PROTEIN"/>
    <property type="match status" value="1"/>
</dbReference>
<gene>
    <name evidence="7" type="ORF">BC936DRAFT_139769</name>
</gene>
<feature type="transmembrane region" description="Helical" evidence="6">
    <location>
        <begin position="186"/>
        <end position="206"/>
    </location>
</feature>
<comment type="subcellular location">
    <subcellularLocation>
        <location evidence="1">Membrane</location>
        <topology evidence="1">Multi-pass membrane protein</topology>
    </subcellularLocation>
</comment>
<dbReference type="GO" id="GO:0006511">
    <property type="term" value="P:ubiquitin-dependent protein catabolic process"/>
    <property type="evidence" value="ECO:0007669"/>
    <property type="project" value="TreeGrafter"/>
</dbReference>
<dbReference type="EMBL" id="RBNI01015776">
    <property type="protein sequence ID" value="RUP12996.1"/>
    <property type="molecule type" value="Genomic_DNA"/>
</dbReference>
<dbReference type="AlphaFoldDB" id="A0A433B994"/>
<keyword evidence="3 6" id="KW-1133">Transmembrane helix</keyword>
<name>A0A433B994_9FUNG</name>
<organism evidence="7 8">
    <name type="scientific">Jimgerdemannia flammicorona</name>
    <dbReference type="NCBI Taxonomy" id="994334"/>
    <lineage>
        <taxon>Eukaryota</taxon>
        <taxon>Fungi</taxon>
        <taxon>Fungi incertae sedis</taxon>
        <taxon>Mucoromycota</taxon>
        <taxon>Mucoromycotina</taxon>
        <taxon>Endogonomycetes</taxon>
        <taxon>Endogonales</taxon>
        <taxon>Endogonaceae</taxon>
        <taxon>Jimgerdemannia</taxon>
    </lineage>
</organism>
<dbReference type="GO" id="GO:0005783">
    <property type="term" value="C:endoplasmic reticulum"/>
    <property type="evidence" value="ECO:0007669"/>
    <property type="project" value="TreeGrafter"/>
</dbReference>
<dbReference type="GO" id="GO:0005794">
    <property type="term" value="C:Golgi apparatus"/>
    <property type="evidence" value="ECO:0007669"/>
    <property type="project" value="TreeGrafter"/>
</dbReference>
<accession>A0A433B994</accession>
<dbReference type="GO" id="GO:0016020">
    <property type="term" value="C:membrane"/>
    <property type="evidence" value="ECO:0007669"/>
    <property type="project" value="UniProtKB-SubCell"/>
</dbReference>
<evidence type="ECO:0000256" key="1">
    <source>
        <dbReference type="ARBA" id="ARBA00004141"/>
    </source>
</evidence>
<comment type="caution">
    <text evidence="7">The sequence shown here is derived from an EMBL/GenBank/DDBJ whole genome shotgun (WGS) entry which is preliminary data.</text>
</comment>
<protein>
    <submittedName>
        <fullName evidence="7">Uncharacterized protein</fullName>
    </submittedName>
</protein>
<feature type="non-terminal residue" evidence="7">
    <location>
        <position position="239"/>
    </location>
</feature>
<evidence type="ECO:0000313" key="7">
    <source>
        <dbReference type="EMBL" id="RUP12996.1"/>
    </source>
</evidence>
<keyword evidence="2 6" id="KW-0812">Transmembrane</keyword>
<dbReference type="GO" id="GO:0030001">
    <property type="term" value="P:metal ion transport"/>
    <property type="evidence" value="ECO:0007669"/>
    <property type="project" value="InterPro"/>
</dbReference>
<evidence type="ECO:0000313" key="8">
    <source>
        <dbReference type="Proteomes" id="UP000268093"/>
    </source>
</evidence>
<evidence type="ECO:0000256" key="2">
    <source>
        <dbReference type="ARBA" id="ARBA00022692"/>
    </source>
</evidence>
<feature type="region of interest" description="Disordered" evidence="5">
    <location>
        <begin position="30"/>
        <end position="53"/>
    </location>
</feature>